<keyword evidence="6 7" id="KW-0472">Membrane</keyword>
<dbReference type="PANTHER" id="PTHR43227:SF11">
    <property type="entry name" value="BLL4140 PROTEIN"/>
    <property type="match status" value="1"/>
</dbReference>
<feature type="transmembrane region" description="Helical" evidence="7">
    <location>
        <begin position="164"/>
        <end position="184"/>
    </location>
</feature>
<gene>
    <name evidence="9" type="ORF">SAMN02745217_01135</name>
</gene>
<proteinExistence type="inferred from homology"/>
<dbReference type="PANTHER" id="PTHR43227">
    <property type="entry name" value="BLL4140 PROTEIN"/>
    <property type="match status" value="1"/>
</dbReference>
<evidence type="ECO:0000259" key="8">
    <source>
        <dbReference type="PROSITE" id="PS50928"/>
    </source>
</evidence>
<sequence>MAVPTTIWYLCFCYMPMFGVLMAFKNFRIIDADRSFFYNLLASKTTGLANFKFLFSSGYGGDVIKLTLFYNVIFIILGIVVPVTLAIMMSNLYSSRYAKFCQTLMFLPFFMSWVVVTYFVFAFLSPDKGLLNHLLPTMGMETNDWYRKPGFWPPFLIFLNTWKGMGYGMVVYLATITGIDSSLYEAAMMDGASKWQQAKKITLPLMKTIIIMMFILSVGGLVRSDFGLFYQVPKASNSLYAVTETIDVFIYKMIKEQPNPNMGAAAAFLQSAVGCALILLSNKIVKIVDKENAII</sequence>
<organism evidence="9 10">
    <name type="scientific">Anaerocolumna xylanovorans DSM 12503</name>
    <dbReference type="NCBI Taxonomy" id="1121345"/>
    <lineage>
        <taxon>Bacteria</taxon>
        <taxon>Bacillati</taxon>
        <taxon>Bacillota</taxon>
        <taxon>Clostridia</taxon>
        <taxon>Lachnospirales</taxon>
        <taxon>Lachnospiraceae</taxon>
        <taxon>Anaerocolumna</taxon>
    </lineage>
</organism>
<dbReference type="Gene3D" id="1.10.3720.10">
    <property type="entry name" value="MetI-like"/>
    <property type="match status" value="1"/>
</dbReference>
<dbReference type="InterPro" id="IPR035906">
    <property type="entry name" value="MetI-like_sf"/>
</dbReference>
<evidence type="ECO:0000256" key="2">
    <source>
        <dbReference type="ARBA" id="ARBA00022448"/>
    </source>
</evidence>
<accession>A0A1M7Y2B1</accession>
<keyword evidence="10" id="KW-1185">Reference proteome</keyword>
<feature type="transmembrane region" description="Helical" evidence="7">
    <location>
        <begin position="104"/>
        <end position="124"/>
    </location>
</feature>
<dbReference type="CDD" id="cd06261">
    <property type="entry name" value="TM_PBP2"/>
    <property type="match status" value="1"/>
</dbReference>
<dbReference type="Pfam" id="PF00528">
    <property type="entry name" value="BPD_transp_1"/>
    <property type="match status" value="1"/>
</dbReference>
<name>A0A1M7Y2B1_9FIRM</name>
<evidence type="ECO:0000256" key="5">
    <source>
        <dbReference type="ARBA" id="ARBA00022989"/>
    </source>
</evidence>
<evidence type="ECO:0000313" key="9">
    <source>
        <dbReference type="EMBL" id="SHO46010.1"/>
    </source>
</evidence>
<keyword evidence="2 7" id="KW-0813">Transport</keyword>
<keyword evidence="4 7" id="KW-0812">Transmembrane</keyword>
<dbReference type="InterPro" id="IPR050809">
    <property type="entry name" value="UgpAE/MalFG_permease"/>
</dbReference>
<evidence type="ECO:0000256" key="6">
    <source>
        <dbReference type="ARBA" id="ARBA00023136"/>
    </source>
</evidence>
<comment type="subcellular location">
    <subcellularLocation>
        <location evidence="1 7">Cell membrane</location>
        <topology evidence="1 7">Multi-pass membrane protein</topology>
    </subcellularLocation>
</comment>
<keyword evidence="3" id="KW-1003">Cell membrane</keyword>
<dbReference type="AlphaFoldDB" id="A0A1M7Y2B1"/>
<feature type="transmembrane region" description="Helical" evidence="7">
    <location>
        <begin position="262"/>
        <end position="280"/>
    </location>
</feature>
<feature type="transmembrane region" description="Helical" evidence="7">
    <location>
        <begin position="205"/>
        <end position="222"/>
    </location>
</feature>
<evidence type="ECO:0000256" key="3">
    <source>
        <dbReference type="ARBA" id="ARBA00022475"/>
    </source>
</evidence>
<evidence type="ECO:0000256" key="4">
    <source>
        <dbReference type="ARBA" id="ARBA00022692"/>
    </source>
</evidence>
<reference evidence="9 10" key="1">
    <citation type="submission" date="2016-12" db="EMBL/GenBank/DDBJ databases">
        <authorList>
            <person name="Song W.-J."/>
            <person name="Kurnit D.M."/>
        </authorList>
    </citation>
    <scope>NUCLEOTIDE SEQUENCE [LARGE SCALE GENOMIC DNA]</scope>
    <source>
        <strain evidence="9 10">DSM 12503</strain>
    </source>
</reference>
<dbReference type="EMBL" id="FRFD01000003">
    <property type="protein sequence ID" value="SHO46010.1"/>
    <property type="molecule type" value="Genomic_DNA"/>
</dbReference>
<feature type="transmembrane region" description="Helical" evidence="7">
    <location>
        <begin position="36"/>
        <end position="56"/>
    </location>
</feature>
<comment type="similarity">
    <text evidence="7">Belongs to the binding-protein-dependent transport system permease family.</text>
</comment>
<dbReference type="GO" id="GO:0005886">
    <property type="term" value="C:plasma membrane"/>
    <property type="evidence" value="ECO:0007669"/>
    <property type="project" value="UniProtKB-SubCell"/>
</dbReference>
<evidence type="ECO:0000256" key="7">
    <source>
        <dbReference type="RuleBase" id="RU363032"/>
    </source>
</evidence>
<dbReference type="SUPFAM" id="SSF161098">
    <property type="entry name" value="MetI-like"/>
    <property type="match status" value="1"/>
</dbReference>
<dbReference type="Proteomes" id="UP000184612">
    <property type="component" value="Unassembled WGS sequence"/>
</dbReference>
<evidence type="ECO:0000256" key="1">
    <source>
        <dbReference type="ARBA" id="ARBA00004651"/>
    </source>
</evidence>
<dbReference type="GO" id="GO:0055085">
    <property type="term" value="P:transmembrane transport"/>
    <property type="evidence" value="ECO:0007669"/>
    <property type="project" value="InterPro"/>
</dbReference>
<dbReference type="PROSITE" id="PS50928">
    <property type="entry name" value="ABC_TM1"/>
    <property type="match status" value="1"/>
</dbReference>
<feature type="transmembrane region" description="Helical" evidence="7">
    <location>
        <begin position="68"/>
        <end position="92"/>
    </location>
</feature>
<feature type="transmembrane region" description="Helical" evidence="7">
    <location>
        <begin position="6"/>
        <end position="24"/>
    </location>
</feature>
<feature type="domain" description="ABC transmembrane type-1" evidence="8">
    <location>
        <begin position="64"/>
        <end position="281"/>
    </location>
</feature>
<dbReference type="STRING" id="1121345.SAMN02745217_01135"/>
<keyword evidence="5 7" id="KW-1133">Transmembrane helix</keyword>
<dbReference type="InterPro" id="IPR000515">
    <property type="entry name" value="MetI-like"/>
</dbReference>
<protein>
    <submittedName>
        <fullName evidence="9">Putative aldouronate transport system permease protein</fullName>
    </submittedName>
</protein>
<evidence type="ECO:0000313" key="10">
    <source>
        <dbReference type="Proteomes" id="UP000184612"/>
    </source>
</evidence>